<gene>
    <name evidence="1" type="ORF">POPTR_008G139250v4</name>
</gene>
<dbReference type="EMBL" id="CM009297">
    <property type="protein sequence ID" value="KAI9390125.1"/>
    <property type="molecule type" value="Genomic_DNA"/>
</dbReference>
<dbReference type="Proteomes" id="UP000006729">
    <property type="component" value="Chromosome 8"/>
</dbReference>
<proteinExistence type="predicted"/>
<keyword evidence="2" id="KW-1185">Reference proteome</keyword>
<comment type="caution">
    <text evidence="1">The sequence shown here is derived from an EMBL/GenBank/DDBJ whole genome shotgun (WGS) entry which is preliminary data.</text>
</comment>
<organism evidence="1 2">
    <name type="scientific">Populus trichocarpa</name>
    <name type="common">Western balsam poplar</name>
    <name type="synonym">Populus balsamifera subsp. trichocarpa</name>
    <dbReference type="NCBI Taxonomy" id="3694"/>
    <lineage>
        <taxon>Eukaryota</taxon>
        <taxon>Viridiplantae</taxon>
        <taxon>Streptophyta</taxon>
        <taxon>Embryophyta</taxon>
        <taxon>Tracheophyta</taxon>
        <taxon>Spermatophyta</taxon>
        <taxon>Magnoliopsida</taxon>
        <taxon>eudicotyledons</taxon>
        <taxon>Gunneridae</taxon>
        <taxon>Pentapetalae</taxon>
        <taxon>rosids</taxon>
        <taxon>fabids</taxon>
        <taxon>Malpighiales</taxon>
        <taxon>Salicaceae</taxon>
        <taxon>Saliceae</taxon>
        <taxon>Populus</taxon>
    </lineage>
</organism>
<evidence type="ECO:0000313" key="2">
    <source>
        <dbReference type="Proteomes" id="UP000006729"/>
    </source>
</evidence>
<evidence type="ECO:0000313" key="1">
    <source>
        <dbReference type="EMBL" id="KAI9390125.1"/>
    </source>
</evidence>
<protein>
    <submittedName>
        <fullName evidence="1">Uncharacterized protein</fullName>
    </submittedName>
</protein>
<accession>A0ACC0SLS5</accession>
<sequence>MSGISRNCAVQKTTTLQAFNFFAVILYIVRFLIRNIIVYLYILWIWWVPMDTHRWKLYSRFWIGNTAGMVQENATFKEIILSSGSGYWIRSDGNEFATFILVDTHTLLIL</sequence>
<name>A0ACC0SLS5_POPTR</name>
<reference evidence="1 2" key="1">
    <citation type="journal article" date="2006" name="Science">
        <title>The genome of black cottonwood, Populus trichocarpa (Torr. &amp; Gray).</title>
        <authorList>
            <person name="Tuskan G.A."/>
            <person name="Difazio S."/>
            <person name="Jansson S."/>
            <person name="Bohlmann J."/>
            <person name="Grigoriev I."/>
            <person name="Hellsten U."/>
            <person name="Putnam N."/>
            <person name="Ralph S."/>
            <person name="Rombauts S."/>
            <person name="Salamov A."/>
            <person name="Schein J."/>
            <person name="Sterck L."/>
            <person name="Aerts A."/>
            <person name="Bhalerao R.R."/>
            <person name="Bhalerao R.P."/>
            <person name="Blaudez D."/>
            <person name="Boerjan W."/>
            <person name="Brun A."/>
            <person name="Brunner A."/>
            <person name="Busov V."/>
            <person name="Campbell M."/>
            <person name="Carlson J."/>
            <person name="Chalot M."/>
            <person name="Chapman J."/>
            <person name="Chen G.L."/>
            <person name="Cooper D."/>
            <person name="Coutinho P.M."/>
            <person name="Couturier J."/>
            <person name="Covert S."/>
            <person name="Cronk Q."/>
            <person name="Cunningham R."/>
            <person name="Davis J."/>
            <person name="Degroeve S."/>
            <person name="Dejardin A."/>
            <person name="Depamphilis C."/>
            <person name="Detter J."/>
            <person name="Dirks B."/>
            <person name="Dubchak I."/>
            <person name="Duplessis S."/>
            <person name="Ehlting J."/>
            <person name="Ellis B."/>
            <person name="Gendler K."/>
            <person name="Goodstein D."/>
            <person name="Gribskov M."/>
            <person name="Grimwood J."/>
            <person name="Groover A."/>
            <person name="Gunter L."/>
            <person name="Hamberger B."/>
            <person name="Heinze B."/>
            <person name="Helariutta Y."/>
            <person name="Henrissat B."/>
            <person name="Holligan D."/>
            <person name="Holt R."/>
            <person name="Huang W."/>
            <person name="Islam-Faridi N."/>
            <person name="Jones S."/>
            <person name="Jones-Rhoades M."/>
            <person name="Jorgensen R."/>
            <person name="Joshi C."/>
            <person name="Kangasjarvi J."/>
            <person name="Karlsson J."/>
            <person name="Kelleher C."/>
            <person name="Kirkpatrick R."/>
            <person name="Kirst M."/>
            <person name="Kohler A."/>
            <person name="Kalluri U."/>
            <person name="Larimer F."/>
            <person name="Leebens-Mack J."/>
            <person name="Leple J.C."/>
            <person name="Locascio P."/>
            <person name="Lou Y."/>
            <person name="Lucas S."/>
            <person name="Martin F."/>
            <person name="Montanini B."/>
            <person name="Napoli C."/>
            <person name="Nelson D.R."/>
            <person name="Nelson C."/>
            <person name="Nieminen K."/>
            <person name="Nilsson O."/>
            <person name="Pereda V."/>
            <person name="Peter G."/>
            <person name="Philippe R."/>
            <person name="Pilate G."/>
            <person name="Poliakov A."/>
            <person name="Razumovskaya J."/>
            <person name="Richardson P."/>
            <person name="Rinaldi C."/>
            <person name="Ritland K."/>
            <person name="Rouze P."/>
            <person name="Ryaboy D."/>
            <person name="Schmutz J."/>
            <person name="Schrader J."/>
            <person name="Segerman B."/>
            <person name="Shin H."/>
            <person name="Siddiqui A."/>
            <person name="Sterky F."/>
            <person name="Terry A."/>
            <person name="Tsai C.J."/>
            <person name="Uberbacher E."/>
            <person name="Unneberg P."/>
            <person name="Vahala J."/>
            <person name="Wall K."/>
            <person name="Wessler S."/>
            <person name="Yang G."/>
            <person name="Yin T."/>
            <person name="Douglas C."/>
            <person name="Marra M."/>
            <person name="Sandberg G."/>
            <person name="Van de Peer Y."/>
            <person name="Rokhsar D."/>
        </authorList>
    </citation>
    <scope>NUCLEOTIDE SEQUENCE [LARGE SCALE GENOMIC DNA]</scope>
    <source>
        <strain evidence="2">cv. Nisqually</strain>
    </source>
</reference>